<sequence>MTTILVMTDRAAQRFADLFEEMRCLLAGWVEQNLIAEFPADEDLP</sequence>
<evidence type="ECO:0000313" key="2">
    <source>
        <dbReference type="Proteomes" id="UP000317835"/>
    </source>
</evidence>
<gene>
    <name evidence="1" type="ORF">ElP_74120</name>
</gene>
<reference evidence="1 2" key="1">
    <citation type="submission" date="2019-02" db="EMBL/GenBank/DDBJ databases">
        <title>Deep-cultivation of Planctomycetes and their phenomic and genomic characterization uncovers novel biology.</title>
        <authorList>
            <person name="Wiegand S."/>
            <person name="Jogler M."/>
            <person name="Boedeker C."/>
            <person name="Pinto D."/>
            <person name="Vollmers J."/>
            <person name="Rivas-Marin E."/>
            <person name="Kohn T."/>
            <person name="Peeters S.H."/>
            <person name="Heuer A."/>
            <person name="Rast P."/>
            <person name="Oberbeckmann S."/>
            <person name="Bunk B."/>
            <person name="Jeske O."/>
            <person name="Meyerdierks A."/>
            <person name="Storesund J.E."/>
            <person name="Kallscheuer N."/>
            <person name="Luecker S."/>
            <person name="Lage O.M."/>
            <person name="Pohl T."/>
            <person name="Merkel B.J."/>
            <person name="Hornburger P."/>
            <person name="Mueller R.-W."/>
            <person name="Bruemmer F."/>
            <person name="Labrenz M."/>
            <person name="Spormann A.M."/>
            <person name="Op den Camp H."/>
            <person name="Overmann J."/>
            <person name="Amann R."/>
            <person name="Jetten M.S.M."/>
            <person name="Mascher T."/>
            <person name="Medema M.H."/>
            <person name="Devos D.P."/>
            <person name="Kaster A.-K."/>
            <person name="Ovreas L."/>
            <person name="Rohde M."/>
            <person name="Galperin M.Y."/>
            <person name="Jogler C."/>
        </authorList>
    </citation>
    <scope>NUCLEOTIDE SEQUENCE [LARGE SCALE GENOMIC DNA]</scope>
    <source>
        <strain evidence="1 2">ElP</strain>
        <plasmid evidence="2">pelp_2</plasmid>
    </source>
</reference>
<geneLocation type="plasmid" evidence="2">
    <name>pelp_2</name>
</geneLocation>
<keyword evidence="1" id="KW-0614">Plasmid</keyword>
<name>A0A518HF21_9BACT</name>
<dbReference type="RefSeq" id="WP_197447196.1">
    <property type="nucleotide sequence ID" value="NZ_CP036428.1"/>
</dbReference>
<keyword evidence="2" id="KW-1185">Reference proteome</keyword>
<evidence type="ECO:0000313" key="1">
    <source>
        <dbReference type="EMBL" id="QDV39445.1"/>
    </source>
</evidence>
<protein>
    <submittedName>
        <fullName evidence="1">Uncharacterized protein</fullName>
    </submittedName>
</protein>
<dbReference type="AlphaFoldDB" id="A0A518HF21"/>
<dbReference type="KEGG" id="tpla:ElP_74120"/>
<accession>A0A518HF21</accession>
<proteinExistence type="predicted"/>
<dbReference type="EMBL" id="CP036428">
    <property type="protein sequence ID" value="QDV39445.1"/>
    <property type="molecule type" value="Genomic_DNA"/>
</dbReference>
<dbReference type="Proteomes" id="UP000317835">
    <property type="component" value="Plasmid pElP_2"/>
</dbReference>
<organism evidence="1 2">
    <name type="scientific">Tautonia plasticadhaerens</name>
    <dbReference type="NCBI Taxonomy" id="2527974"/>
    <lineage>
        <taxon>Bacteria</taxon>
        <taxon>Pseudomonadati</taxon>
        <taxon>Planctomycetota</taxon>
        <taxon>Planctomycetia</taxon>
        <taxon>Isosphaerales</taxon>
        <taxon>Isosphaeraceae</taxon>
        <taxon>Tautonia</taxon>
    </lineage>
</organism>